<comment type="caution">
    <text evidence="2">The sequence shown here is derived from an EMBL/GenBank/DDBJ whole genome shotgun (WGS) entry which is preliminary data.</text>
</comment>
<gene>
    <name evidence="2" type="ORF">DQG23_40555</name>
</gene>
<organism evidence="2 3">
    <name type="scientific">Paenibacillus contaminans</name>
    <dbReference type="NCBI Taxonomy" id="450362"/>
    <lineage>
        <taxon>Bacteria</taxon>
        <taxon>Bacillati</taxon>
        <taxon>Bacillota</taxon>
        <taxon>Bacilli</taxon>
        <taxon>Bacillales</taxon>
        <taxon>Paenibacillaceae</taxon>
        <taxon>Paenibacillus</taxon>
    </lineage>
</organism>
<dbReference type="InterPro" id="IPR004360">
    <property type="entry name" value="Glyas_Fos-R_dOase_dom"/>
</dbReference>
<accession>A0A329LL88</accession>
<proteinExistence type="predicted"/>
<keyword evidence="3" id="KW-1185">Reference proteome</keyword>
<dbReference type="OrthoDB" id="2184229at2"/>
<dbReference type="SUPFAM" id="SSF54593">
    <property type="entry name" value="Glyoxalase/Bleomycin resistance protein/Dihydroxybiphenyl dioxygenase"/>
    <property type="match status" value="1"/>
</dbReference>
<dbReference type="InterPro" id="IPR029068">
    <property type="entry name" value="Glyas_Bleomycin-R_OHBP_Dase"/>
</dbReference>
<dbReference type="RefSeq" id="WP_113036747.1">
    <property type="nucleotide sequence ID" value="NZ_QMFB01000056.1"/>
</dbReference>
<dbReference type="Gene3D" id="3.10.180.10">
    <property type="entry name" value="2,3-Dihydroxybiphenyl 1,2-Dioxygenase, domain 1"/>
    <property type="match status" value="1"/>
</dbReference>
<reference evidence="2 3" key="1">
    <citation type="journal article" date="2009" name="Int. J. Syst. Evol. Microbiol.">
        <title>Paenibacillus contaminans sp. nov., isolated from a contaminated laboratory plate.</title>
        <authorList>
            <person name="Chou J.H."/>
            <person name="Lee J.H."/>
            <person name="Lin M.C."/>
            <person name="Chang P.S."/>
            <person name="Arun A.B."/>
            <person name="Young C.C."/>
            <person name="Chen W.M."/>
        </authorList>
    </citation>
    <scope>NUCLEOTIDE SEQUENCE [LARGE SCALE GENOMIC DNA]</scope>
    <source>
        <strain evidence="2 3">CKOBP-6</strain>
    </source>
</reference>
<dbReference type="EMBL" id="QMFB01000056">
    <property type="protein sequence ID" value="RAV08711.1"/>
    <property type="molecule type" value="Genomic_DNA"/>
</dbReference>
<dbReference type="AlphaFoldDB" id="A0A329LL88"/>
<protein>
    <recommendedName>
        <fullName evidence="1">VOC domain-containing protein</fullName>
    </recommendedName>
</protein>
<dbReference type="InterPro" id="IPR037523">
    <property type="entry name" value="VOC_core"/>
</dbReference>
<sequence>MKTVLVLVRINVSDVIKSAQWYEEILGFEVSVRYPNEKPYYIGFESKGGADFAIQEDKTYPSKGRFNFQVPNLEKLWEELKDKVTVIEELHTTPYGTTKFTIADPDGNELGFIY</sequence>
<feature type="domain" description="VOC" evidence="1">
    <location>
        <begin position="4"/>
        <end position="114"/>
    </location>
</feature>
<evidence type="ECO:0000313" key="3">
    <source>
        <dbReference type="Proteomes" id="UP000250369"/>
    </source>
</evidence>
<dbReference type="Proteomes" id="UP000250369">
    <property type="component" value="Unassembled WGS sequence"/>
</dbReference>
<evidence type="ECO:0000259" key="1">
    <source>
        <dbReference type="PROSITE" id="PS51819"/>
    </source>
</evidence>
<evidence type="ECO:0000313" key="2">
    <source>
        <dbReference type="EMBL" id="RAV08711.1"/>
    </source>
</evidence>
<dbReference type="CDD" id="cd06587">
    <property type="entry name" value="VOC"/>
    <property type="match status" value="1"/>
</dbReference>
<name>A0A329LL88_9BACL</name>
<dbReference type="PROSITE" id="PS51819">
    <property type="entry name" value="VOC"/>
    <property type="match status" value="1"/>
</dbReference>
<dbReference type="Pfam" id="PF00903">
    <property type="entry name" value="Glyoxalase"/>
    <property type="match status" value="1"/>
</dbReference>